<dbReference type="Proteomes" id="UP001060085">
    <property type="component" value="Linkage Group LG04"/>
</dbReference>
<evidence type="ECO:0000313" key="1">
    <source>
        <dbReference type="EMBL" id="KAI5668044.1"/>
    </source>
</evidence>
<reference evidence="2" key="1">
    <citation type="journal article" date="2023" name="Nat. Plants">
        <title>Single-cell RNA sequencing provides a high-resolution roadmap for understanding the multicellular compartmentation of specialized metabolism.</title>
        <authorList>
            <person name="Sun S."/>
            <person name="Shen X."/>
            <person name="Li Y."/>
            <person name="Li Y."/>
            <person name="Wang S."/>
            <person name="Li R."/>
            <person name="Zhang H."/>
            <person name="Shen G."/>
            <person name="Guo B."/>
            <person name="Wei J."/>
            <person name="Xu J."/>
            <person name="St-Pierre B."/>
            <person name="Chen S."/>
            <person name="Sun C."/>
        </authorList>
    </citation>
    <scope>NUCLEOTIDE SEQUENCE [LARGE SCALE GENOMIC DNA]</scope>
</reference>
<keyword evidence="2" id="KW-1185">Reference proteome</keyword>
<comment type="caution">
    <text evidence="1">The sequence shown here is derived from an EMBL/GenBank/DDBJ whole genome shotgun (WGS) entry which is preliminary data.</text>
</comment>
<name>A0ACC0B5X1_CATRO</name>
<accession>A0ACC0B5X1</accession>
<proteinExistence type="predicted"/>
<protein>
    <submittedName>
        <fullName evidence="1">Uncharacterized protein</fullName>
    </submittedName>
</protein>
<organism evidence="1 2">
    <name type="scientific">Catharanthus roseus</name>
    <name type="common">Madagascar periwinkle</name>
    <name type="synonym">Vinca rosea</name>
    <dbReference type="NCBI Taxonomy" id="4058"/>
    <lineage>
        <taxon>Eukaryota</taxon>
        <taxon>Viridiplantae</taxon>
        <taxon>Streptophyta</taxon>
        <taxon>Embryophyta</taxon>
        <taxon>Tracheophyta</taxon>
        <taxon>Spermatophyta</taxon>
        <taxon>Magnoliopsida</taxon>
        <taxon>eudicotyledons</taxon>
        <taxon>Gunneridae</taxon>
        <taxon>Pentapetalae</taxon>
        <taxon>asterids</taxon>
        <taxon>lamiids</taxon>
        <taxon>Gentianales</taxon>
        <taxon>Apocynaceae</taxon>
        <taxon>Rauvolfioideae</taxon>
        <taxon>Vinceae</taxon>
        <taxon>Catharanthinae</taxon>
        <taxon>Catharanthus</taxon>
    </lineage>
</organism>
<dbReference type="EMBL" id="CM044704">
    <property type="protein sequence ID" value="KAI5668044.1"/>
    <property type="molecule type" value="Genomic_DNA"/>
</dbReference>
<gene>
    <name evidence="1" type="ORF">M9H77_17897</name>
</gene>
<evidence type="ECO:0000313" key="2">
    <source>
        <dbReference type="Proteomes" id="UP001060085"/>
    </source>
</evidence>
<sequence>MLMKLALPHDAAFTSLFDYSNLEECFAGALMQSWQVSSNSGTRFPIEGGSCKIKGRQRAPKTLKNQVTQTCEDQEDRVRHLESQLIKKEIEYQSRLTALEDHCLRLNLSWKRMCKS</sequence>